<comment type="caution">
    <text evidence="3">The sequence shown here is derived from an EMBL/GenBank/DDBJ whole genome shotgun (WGS) entry which is preliminary data.</text>
</comment>
<keyword evidence="1" id="KW-0812">Transmembrane</keyword>
<dbReference type="AlphaFoldDB" id="A0A939T6A1"/>
<keyword evidence="4" id="KW-1185">Reference proteome</keyword>
<evidence type="ECO:0000256" key="1">
    <source>
        <dbReference type="SAM" id="Phobius"/>
    </source>
</evidence>
<sequence length="282" mass="29578">MTANTAGRAVRRAGRKAADNPVFLGLVRAGLATRGVIYLLIGWLAVQVGFGNGGGKEADNKGALRTVAESPGGMFLVWALAVGFAGLALLWFYEAVYGQPVPDGRKATKRLASLGRGLVYTVGFAGALTFALGSRGGSSDSQSKTFTARAMTEPGGRWLVLAVGIGFLAVGVANLVTAVRRKFQKELHTEKMGPRVRPVVKTLGVVGHIARGLVFGAVGAFLAHAAITFDPNKAKGLDGTLREFADTPAGPWLLIAVAAGLVVYGLYSLCEARWRKVEPVRS</sequence>
<organism evidence="3 4">
    <name type="scientific">Actinomadura barringtoniae</name>
    <dbReference type="NCBI Taxonomy" id="1427535"/>
    <lineage>
        <taxon>Bacteria</taxon>
        <taxon>Bacillati</taxon>
        <taxon>Actinomycetota</taxon>
        <taxon>Actinomycetes</taxon>
        <taxon>Streptosporangiales</taxon>
        <taxon>Thermomonosporaceae</taxon>
        <taxon>Actinomadura</taxon>
    </lineage>
</organism>
<feature type="transmembrane region" description="Helical" evidence="1">
    <location>
        <begin position="158"/>
        <end position="179"/>
    </location>
</feature>
<dbReference type="Proteomes" id="UP000669179">
    <property type="component" value="Unassembled WGS sequence"/>
</dbReference>
<feature type="domain" description="DUF1206" evidence="2">
    <location>
        <begin position="29"/>
        <end position="98"/>
    </location>
</feature>
<proteinExistence type="predicted"/>
<accession>A0A939T6A1</accession>
<feature type="domain" description="DUF1206" evidence="2">
    <location>
        <begin position="206"/>
        <end position="275"/>
    </location>
</feature>
<dbReference type="Pfam" id="PF06724">
    <property type="entry name" value="DUF1206"/>
    <property type="match status" value="3"/>
</dbReference>
<feature type="transmembrane region" description="Helical" evidence="1">
    <location>
        <begin position="249"/>
        <end position="267"/>
    </location>
</feature>
<name>A0A939T6A1_9ACTN</name>
<feature type="transmembrane region" description="Helical" evidence="1">
    <location>
        <begin position="21"/>
        <end position="46"/>
    </location>
</feature>
<protein>
    <submittedName>
        <fullName evidence="3">DUF1206 domain-containing protein</fullName>
    </submittedName>
</protein>
<dbReference type="EMBL" id="JAGEOJ010000010">
    <property type="protein sequence ID" value="MBO2450579.1"/>
    <property type="molecule type" value="Genomic_DNA"/>
</dbReference>
<dbReference type="RefSeq" id="WP_208258429.1">
    <property type="nucleotide sequence ID" value="NZ_JAGEOJ010000010.1"/>
</dbReference>
<feature type="domain" description="DUF1206" evidence="2">
    <location>
        <begin position="114"/>
        <end position="181"/>
    </location>
</feature>
<evidence type="ECO:0000313" key="4">
    <source>
        <dbReference type="Proteomes" id="UP000669179"/>
    </source>
</evidence>
<evidence type="ECO:0000259" key="2">
    <source>
        <dbReference type="Pfam" id="PF06724"/>
    </source>
</evidence>
<feature type="transmembrane region" description="Helical" evidence="1">
    <location>
        <begin position="200"/>
        <end position="229"/>
    </location>
</feature>
<feature type="transmembrane region" description="Helical" evidence="1">
    <location>
        <begin position="75"/>
        <end position="96"/>
    </location>
</feature>
<dbReference type="InterPro" id="IPR009597">
    <property type="entry name" value="DUF1206"/>
</dbReference>
<reference evidence="3" key="1">
    <citation type="submission" date="2021-03" db="EMBL/GenBank/DDBJ databases">
        <authorList>
            <person name="Kanchanasin P."/>
            <person name="Saeng-In P."/>
            <person name="Phongsopitanun W."/>
            <person name="Yuki M."/>
            <person name="Kudo T."/>
            <person name="Ohkuma M."/>
            <person name="Tanasupawat S."/>
        </authorList>
    </citation>
    <scope>NUCLEOTIDE SEQUENCE</scope>
    <source>
        <strain evidence="3">GKU 128</strain>
    </source>
</reference>
<gene>
    <name evidence="3" type="ORF">J4573_25980</name>
</gene>
<keyword evidence="1" id="KW-0472">Membrane</keyword>
<evidence type="ECO:0000313" key="3">
    <source>
        <dbReference type="EMBL" id="MBO2450579.1"/>
    </source>
</evidence>
<feature type="transmembrane region" description="Helical" evidence="1">
    <location>
        <begin position="117"/>
        <end position="138"/>
    </location>
</feature>
<keyword evidence="1" id="KW-1133">Transmembrane helix</keyword>